<organism evidence="2 3">
    <name type="scientific">Elysia marginata</name>
    <dbReference type="NCBI Taxonomy" id="1093978"/>
    <lineage>
        <taxon>Eukaryota</taxon>
        <taxon>Metazoa</taxon>
        <taxon>Spiralia</taxon>
        <taxon>Lophotrochozoa</taxon>
        <taxon>Mollusca</taxon>
        <taxon>Gastropoda</taxon>
        <taxon>Heterobranchia</taxon>
        <taxon>Euthyneura</taxon>
        <taxon>Panpulmonata</taxon>
        <taxon>Sacoglossa</taxon>
        <taxon>Placobranchoidea</taxon>
        <taxon>Plakobranchidae</taxon>
        <taxon>Elysia</taxon>
    </lineage>
</organism>
<proteinExistence type="predicted"/>
<dbReference type="AlphaFoldDB" id="A0AAV4HDS1"/>
<evidence type="ECO:0000313" key="3">
    <source>
        <dbReference type="Proteomes" id="UP000762676"/>
    </source>
</evidence>
<comment type="caution">
    <text evidence="2">The sequence shown here is derived from an EMBL/GenBank/DDBJ whole genome shotgun (WGS) entry which is preliminary data.</text>
</comment>
<keyword evidence="3" id="KW-1185">Reference proteome</keyword>
<feature type="region of interest" description="Disordered" evidence="1">
    <location>
        <begin position="117"/>
        <end position="144"/>
    </location>
</feature>
<gene>
    <name evidence="2" type="ORF">ElyMa_004422700</name>
</gene>
<dbReference type="EMBL" id="BMAT01008917">
    <property type="protein sequence ID" value="GFR95206.1"/>
    <property type="molecule type" value="Genomic_DNA"/>
</dbReference>
<evidence type="ECO:0000256" key="1">
    <source>
        <dbReference type="SAM" id="MobiDB-lite"/>
    </source>
</evidence>
<evidence type="ECO:0000313" key="2">
    <source>
        <dbReference type="EMBL" id="GFR95206.1"/>
    </source>
</evidence>
<feature type="region of interest" description="Disordered" evidence="1">
    <location>
        <begin position="181"/>
        <end position="211"/>
    </location>
</feature>
<keyword evidence="2" id="KW-0282">Flagellum</keyword>
<keyword evidence="2" id="KW-0966">Cell projection</keyword>
<accession>A0AAV4HDS1</accession>
<keyword evidence="2" id="KW-0969">Cilium</keyword>
<feature type="compositionally biased region" description="Basic and acidic residues" evidence="1">
    <location>
        <begin position="119"/>
        <end position="132"/>
    </location>
</feature>
<name>A0AAV4HDS1_9GAST</name>
<protein>
    <submittedName>
        <fullName evidence="2">Flagellar protein FliL</fullName>
    </submittedName>
</protein>
<sequence length="211" mass="24034">MNDCCIVSSNRTPVGTSQSNLLSLDHVTTTNNTVKTKPNRRFYRHELLLQSCPKSHNTNTVVNLSHHALTDTQTEVLSKNLNFCPTPKNVNYVELSEDVHRFTRRLRLAEFFYDEETDSKENETTADDKDNQNTDDVTDTTTKAPLPSFLYTTSDFTPFSGRDSNLDTYIDIISKEILTSKPRKTSPNLRTGEKRPLTSLRKTKKISLSNQ</sequence>
<reference evidence="2 3" key="1">
    <citation type="journal article" date="2021" name="Elife">
        <title>Chloroplast acquisition without the gene transfer in kleptoplastic sea slugs, Plakobranchus ocellatus.</title>
        <authorList>
            <person name="Maeda T."/>
            <person name="Takahashi S."/>
            <person name="Yoshida T."/>
            <person name="Shimamura S."/>
            <person name="Takaki Y."/>
            <person name="Nagai Y."/>
            <person name="Toyoda A."/>
            <person name="Suzuki Y."/>
            <person name="Arimoto A."/>
            <person name="Ishii H."/>
            <person name="Satoh N."/>
            <person name="Nishiyama T."/>
            <person name="Hasebe M."/>
            <person name="Maruyama T."/>
            <person name="Minagawa J."/>
            <person name="Obokata J."/>
            <person name="Shigenobu S."/>
        </authorList>
    </citation>
    <scope>NUCLEOTIDE SEQUENCE [LARGE SCALE GENOMIC DNA]</scope>
</reference>
<dbReference type="Proteomes" id="UP000762676">
    <property type="component" value="Unassembled WGS sequence"/>
</dbReference>